<comment type="caution">
    <text evidence="2">The sequence shown here is derived from an EMBL/GenBank/DDBJ whole genome shotgun (WGS) entry which is preliminary data.</text>
</comment>
<dbReference type="InterPro" id="IPR050407">
    <property type="entry name" value="Geranylgeranyl_reductase"/>
</dbReference>
<dbReference type="GO" id="GO:0016491">
    <property type="term" value="F:oxidoreductase activity"/>
    <property type="evidence" value="ECO:0007669"/>
    <property type="project" value="UniProtKB-KW"/>
</dbReference>
<organism evidence="2 3">
    <name type="scientific">Paenibacillus residui</name>
    <dbReference type="NCBI Taxonomy" id="629724"/>
    <lineage>
        <taxon>Bacteria</taxon>
        <taxon>Bacillati</taxon>
        <taxon>Bacillota</taxon>
        <taxon>Bacilli</taxon>
        <taxon>Bacillales</taxon>
        <taxon>Paenibacillaceae</taxon>
        <taxon>Paenibacillus</taxon>
    </lineage>
</organism>
<dbReference type="PRINTS" id="PR00420">
    <property type="entry name" value="RNGMNOXGNASE"/>
</dbReference>
<feature type="domain" description="FAD-binding" evidence="1">
    <location>
        <begin position="4"/>
        <end position="300"/>
    </location>
</feature>
<dbReference type="EC" id="1.-.-.-" evidence="2"/>
<dbReference type="SUPFAM" id="SSF51905">
    <property type="entry name" value="FAD/NAD(P)-binding domain"/>
    <property type="match status" value="1"/>
</dbReference>
<keyword evidence="3" id="KW-1185">Reference proteome</keyword>
<dbReference type="RefSeq" id="WP_379287154.1">
    <property type="nucleotide sequence ID" value="NZ_JBHTIU010000027.1"/>
</dbReference>
<proteinExistence type="predicted"/>
<evidence type="ECO:0000259" key="1">
    <source>
        <dbReference type="Pfam" id="PF01494"/>
    </source>
</evidence>
<dbReference type="PANTHER" id="PTHR42685:SF22">
    <property type="entry name" value="CONDITIONED MEDIUM FACTOR RECEPTOR 1"/>
    <property type="match status" value="1"/>
</dbReference>
<name>A0ABW3D8S3_9BACL</name>
<evidence type="ECO:0000313" key="3">
    <source>
        <dbReference type="Proteomes" id="UP001597120"/>
    </source>
</evidence>
<keyword evidence="2" id="KW-0560">Oxidoreductase</keyword>
<dbReference type="Proteomes" id="UP001597120">
    <property type="component" value="Unassembled WGS sequence"/>
</dbReference>
<dbReference type="Pfam" id="PF01494">
    <property type="entry name" value="FAD_binding_3"/>
    <property type="match status" value="1"/>
</dbReference>
<dbReference type="PANTHER" id="PTHR42685">
    <property type="entry name" value="GERANYLGERANYL DIPHOSPHATE REDUCTASE"/>
    <property type="match status" value="1"/>
</dbReference>
<sequence>MRRYDAAVIGGGVAGSSMAAALAGMGWSTVLIDQDTCPRHKVCGEFLSPESLDSLSVLGLLPLLQPLQPSAMRTVRLTAANEWSLDIPLPGTALGISRFALDHALQHAAQERGAELISGTAVISIGSRNGEGHRLELRGRSVRQIVEARAVIGAWGRRPRTGLAPAASVLHQSYVGVKAHYSGMERGDRVELYLFPGGYLGIAPIEGNRHNVAALMTREAFYHAGKSVQNAIEWAAERNPALQRRLVGGMPLAETQAAVYPVVISRKPTAWGQVPLIGDAAVMIPPLCGDGMAVALRTVVLCSRWADEFLRGSLGLDEWRQQYTRALRQECMPPLRWGRWLQRMLGSRVASPLLFRLGYRLPGLAGRMVERTRITCVNPRER</sequence>
<dbReference type="InterPro" id="IPR002938">
    <property type="entry name" value="FAD-bd"/>
</dbReference>
<accession>A0ABW3D8S3</accession>
<evidence type="ECO:0000313" key="2">
    <source>
        <dbReference type="EMBL" id="MFD0868956.1"/>
    </source>
</evidence>
<gene>
    <name evidence="2" type="ORF">ACFQ03_07325</name>
</gene>
<protein>
    <submittedName>
        <fullName evidence="2">NAD(P)/FAD-dependent oxidoreductase</fullName>
        <ecNumber evidence="2">1.-.-.-</ecNumber>
    </submittedName>
</protein>
<reference evidence="3" key="1">
    <citation type="journal article" date="2019" name="Int. J. Syst. Evol. Microbiol.">
        <title>The Global Catalogue of Microorganisms (GCM) 10K type strain sequencing project: providing services to taxonomists for standard genome sequencing and annotation.</title>
        <authorList>
            <consortium name="The Broad Institute Genomics Platform"/>
            <consortium name="The Broad Institute Genome Sequencing Center for Infectious Disease"/>
            <person name="Wu L."/>
            <person name="Ma J."/>
        </authorList>
    </citation>
    <scope>NUCLEOTIDE SEQUENCE [LARGE SCALE GENOMIC DNA]</scope>
    <source>
        <strain evidence="3">CCUG 57263</strain>
    </source>
</reference>
<dbReference type="Gene3D" id="3.50.50.60">
    <property type="entry name" value="FAD/NAD(P)-binding domain"/>
    <property type="match status" value="1"/>
</dbReference>
<dbReference type="EMBL" id="JBHTIU010000027">
    <property type="protein sequence ID" value="MFD0868956.1"/>
    <property type="molecule type" value="Genomic_DNA"/>
</dbReference>
<dbReference type="InterPro" id="IPR036188">
    <property type="entry name" value="FAD/NAD-bd_sf"/>
</dbReference>